<dbReference type="AlphaFoldDB" id="A0A9D1X7B4"/>
<reference evidence="2" key="2">
    <citation type="submission" date="2021-04" db="EMBL/GenBank/DDBJ databases">
        <authorList>
            <person name="Gilroy R."/>
        </authorList>
    </citation>
    <scope>NUCLEOTIDE SEQUENCE</scope>
    <source>
        <strain evidence="2">ChiGjej6B6-14162</strain>
    </source>
</reference>
<keyword evidence="1" id="KW-0175">Coiled coil</keyword>
<protein>
    <submittedName>
        <fullName evidence="2">Uncharacterized protein</fullName>
    </submittedName>
</protein>
<name>A0A9D1X7B4_9BACT</name>
<evidence type="ECO:0000313" key="2">
    <source>
        <dbReference type="EMBL" id="HIX74222.1"/>
    </source>
</evidence>
<proteinExistence type="predicted"/>
<sequence length="98" mass="10973">MASRKNFKKAIASVMGELFVEAMVCKMYMPGVDGEKADALMSRILDSQADLITRVSHTDGKDNRALVRKYYKELRADLEKEVEAVMAEIGELSKTKEA</sequence>
<dbReference type="EMBL" id="DXEL01000033">
    <property type="protein sequence ID" value="HIX74222.1"/>
    <property type="molecule type" value="Genomic_DNA"/>
</dbReference>
<gene>
    <name evidence="2" type="ORF">H9977_04170</name>
</gene>
<accession>A0A9D1X7B4</accession>
<evidence type="ECO:0000313" key="3">
    <source>
        <dbReference type="Proteomes" id="UP000886740"/>
    </source>
</evidence>
<feature type="coiled-coil region" evidence="1">
    <location>
        <begin position="68"/>
        <end position="95"/>
    </location>
</feature>
<evidence type="ECO:0000256" key="1">
    <source>
        <dbReference type="SAM" id="Coils"/>
    </source>
</evidence>
<dbReference type="Proteomes" id="UP000886740">
    <property type="component" value="Unassembled WGS sequence"/>
</dbReference>
<organism evidence="2 3">
    <name type="scientific">Candidatus Parabacteroides intestinipullorum</name>
    <dbReference type="NCBI Taxonomy" id="2838723"/>
    <lineage>
        <taxon>Bacteria</taxon>
        <taxon>Pseudomonadati</taxon>
        <taxon>Bacteroidota</taxon>
        <taxon>Bacteroidia</taxon>
        <taxon>Bacteroidales</taxon>
        <taxon>Tannerellaceae</taxon>
        <taxon>Parabacteroides</taxon>
    </lineage>
</organism>
<reference evidence="2" key="1">
    <citation type="journal article" date="2021" name="PeerJ">
        <title>Extensive microbial diversity within the chicken gut microbiome revealed by metagenomics and culture.</title>
        <authorList>
            <person name="Gilroy R."/>
            <person name="Ravi A."/>
            <person name="Getino M."/>
            <person name="Pursley I."/>
            <person name="Horton D.L."/>
            <person name="Alikhan N.F."/>
            <person name="Baker D."/>
            <person name="Gharbi K."/>
            <person name="Hall N."/>
            <person name="Watson M."/>
            <person name="Adriaenssens E.M."/>
            <person name="Foster-Nyarko E."/>
            <person name="Jarju S."/>
            <person name="Secka A."/>
            <person name="Antonio M."/>
            <person name="Oren A."/>
            <person name="Chaudhuri R.R."/>
            <person name="La Ragione R."/>
            <person name="Hildebrand F."/>
            <person name="Pallen M.J."/>
        </authorList>
    </citation>
    <scope>NUCLEOTIDE SEQUENCE</scope>
    <source>
        <strain evidence="2">ChiGjej6B6-14162</strain>
    </source>
</reference>
<comment type="caution">
    <text evidence="2">The sequence shown here is derived from an EMBL/GenBank/DDBJ whole genome shotgun (WGS) entry which is preliminary data.</text>
</comment>